<feature type="chain" id="PRO_5025535981" description="Secreted protein" evidence="1">
    <location>
        <begin position="19"/>
        <end position="206"/>
    </location>
</feature>
<dbReference type="GeneID" id="54283489"/>
<evidence type="ECO:0000313" key="3">
    <source>
        <dbReference type="Proteomes" id="UP000799778"/>
    </source>
</evidence>
<organism evidence="2 3">
    <name type="scientific">Aaosphaeria arxii CBS 175.79</name>
    <dbReference type="NCBI Taxonomy" id="1450172"/>
    <lineage>
        <taxon>Eukaryota</taxon>
        <taxon>Fungi</taxon>
        <taxon>Dikarya</taxon>
        <taxon>Ascomycota</taxon>
        <taxon>Pezizomycotina</taxon>
        <taxon>Dothideomycetes</taxon>
        <taxon>Pleosporomycetidae</taxon>
        <taxon>Pleosporales</taxon>
        <taxon>Pleosporales incertae sedis</taxon>
        <taxon>Aaosphaeria</taxon>
    </lineage>
</organism>
<evidence type="ECO:0000313" key="2">
    <source>
        <dbReference type="EMBL" id="KAF2012819.1"/>
    </source>
</evidence>
<dbReference type="AlphaFoldDB" id="A0A6A5XIY4"/>
<dbReference type="InterPro" id="IPR025649">
    <property type="entry name" value="DUF4360"/>
</dbReference>
<reference evidence="2" key="1">
    <citation type="journal article" date="2020" name="Stud. Mycol.">
        <title>101 Dothideomycetes genomes: a test case for predicting lifestyles and emergence of pathogens.</title>
        <authorList>
            <person name="Haridas S."/>
            <person name="Albert R."/>
            <person name="Binder M."/>
            <person name="Bloem J."/>
            <person name="Labutti K."/>
            <person name="Salamov A."/>
            <person name="Andreopoulos B."/>
            <person name="Baker S."/>
            <person name="Barry K."/>
            <person name="Bills G."/>
            <person name="Bluhm B."/>
            <person name="Cannon C."/>
            <person name="Castanera R."/>
            <person name="Culley D."/>
            <person name="Daum C."/>
            <person name="Ezra D."/>
            <person name="Gonzalez J."/>
            <person name="Henrissat B."/>
            <person name="Kuo A."/>
            <person name="Liang C."/>
            <person name="Lipzen A."/>
            <person name="Lutzoni F."/>
            <person name="Magnuson J."/>
            <person name="Mondo S."/>
            <person name="Nolan M."/>
            <person name="Ohm R."/>
            <person name="Pangilinan J."/>
            <person name="Park H.-J."/>
            <person name="Ramirez L."/>
            <person name="Alfaro M."/>
            <person name="Sun H."/>
            <person name="Tritt A."/>
            <person name="Yoshinaga Y."/>
            <person name="Zwiers L.-H."/>
            <person name="Turgeon B."/>
            <person name="Goodwin S."/>
            <person name="Spatafora J."/>
            <person name="Crous P."/>
            <person name="Grigoriev I."/>
        </authorList>
    </citation>
    <scope>NUCLEOTIDE SEQUENCE</scope>
    <source>
        <strain evidence="2">CBS 175.79</strain>
    </source>
</reference>
<dbReference type="RefSeq" id="XP_033381158.1">
    <property type="nucleotide sequence ID" value="XM_033526092.1"/>
</dbReference>
<keyword evidence="3" id="KW-1185">Reference proteome</keyword>
<protein>
    <recommendedName>
        <fullName evidence="4">Secreted protein</fullName>
    </recommendedName>
</protein>
<proteinExistence type="predicted"/>
<evidence type="ECO:0000256" key="1">
    <source>
        <dbReference type="SAM" id="SignalP"/>
    </source>
</evidence>
<accession>A0A6A5XIY4</accession>
<dbReference type="Proteomes" id="UP000799778">
    <property type="component" value="Unassembled WGS sequence"/>
</dbReference>
<keyword evidence="1" id="KW-0732">Signal</keyword>
<gene>
    <name evidence="2" type="ORF">BU24DRAFT_412141</name>
</gene>
<evidence type="ECO:0008006" key="4">
    <source>
        <dbReference type="Google" id="ProtNLM"/>
    </source>
</evidence>
<dbReference type="Pfam" id="PF14273">
    <property type="entry name" value="DUF4360"/>
    <property type="match status" value="1"/>
</dbReference>
<dbReference type="OrthoDB" id="3759689at2759"/>
<sequence length="206" mass="21945">MRFPIALLLLGSASIVVGQSDSAPQPKLEDIAYWGSACPDGGLSMVVGPVNPTTNSALLTFTLSNFLPTLEGPFGSSLRMCNIVSHVTVEKGWKMKINSRGTTAQGNAVLPGNATMFFRSTYFFAEIAETQSIGMLDVPGPLSGPFAKLLTPSDGDAGIVAPCTGSELDIEFQARAVKDETLKALRRRASNETTWTLSTDVEILRC</sequence>
<name>A0A6A5XIY4_9PLEO</name>
<dbReference type="EMBL" id="ML978072">
    <property type="protein sequence ID" value="KAF2012819.1"/>
    <property type="molecule type" value="Genomic_DNA"/>
</dbReference>
<feature type="signal peptide" evidence="1">
    <location>
        <begin position="1"/>
        <end position="18"/>
    </location>
</feature>